<keyword evidence="3 10" id="KW-0328">Glycosyltransferase</keyword>
<keyword evidence="5 8" id="KW-0812">Transmembrane</keyword>
<dbReference type="Proteomes" id="UP001493487">
    <property type="component" value="Unassembled WGS sequence"/>
</dbReference>
<dbReference type="GO" id="GO:0016757">
    <property type="term" value="F:glycosyltransferase activity"/>
    <property type="evidence" value="ECO:0007669"/>
    <property type="project" value="UniProtKB-KW"/>
</dbReference>
<evidence type="ECO:0000256" key="5">
    <source>
        <dbReference type="ARBA" id="ARBA00022692"/>
    </source>
</evidence>
<dbReference type="Pfam" id="PF13231">
    <property type="entry name" value="PMT_2"/>
    <property type="match status" value="1"/>
</dbReference>
<evidence type="ECO:0000256" key="2">
    <source>
        <dbReference type="ARBA" id="ARBA00022475"/>
    </source>
</evidence>
<sequence>MWKKQNRLPWALFFFFFISEFSLGYYISHVIGYLHSDAISRVANAFYVLYSRDPHLGAIGFIWNPLPSLLELIPLLFYPLYPPLASSALAGILLTSMFAGLTAIHLYRAGQKFKLSIPMSVTVTLLYGLNPFIFLFGANGLSDVPYMYFLMMSITEFCFWMKDRKISSLLVSGFTLSLAFWTRYEAVPFGFSIALSIVIVVFLWQRDNSYTTKEKWYKVEATSILVLLPVVFSGFMWLFFNYSIMGNPLYFLNSEYSNDAAAVVLRNDAEFQKIFKNPWTILQLVIKKTFWYSIPLFSILIVRIITGRLFKWDIAVLLLLFCAVPGLQYLLLLRQTSFGWFRYFMYVLPVVVAWIPYELGMIEKRMRRISFAIISCGLFVTACMLSYALTNPNIAPDEHSFLTIKKGNESYQRQLIEKDAAKWMDDNITGTILTDSASAFTILVNSRVPKKYLITSDLDFRASVDKPLEHNVDYILIPKPLNNVQSTINMSYPDMYENGDAWVKLERDFGGLWRLYKVIQD</sequence>
<dbReference type="EMBL" id="JASKHM010000014">
    <property type="protein sequence ID" value="MEQ4485095.1"/>
    <property type="molecule type" value="Genomic_DNA"/>
</dbReference>
<dbReference type="InterPro" id="IPR050297">
    <property type="entry name" value="LipidA_mod_glycosyltrf_83"/>
</dbReference>
<feature type="transmembrane region" description="Helical" evidence="8">
    <location>
        <begin position="338"/>
        <end position="357"/>
    </location>
</feature>
<feature type="transmembrane region" description="Helical" evidence="8">
    <location>
        <begin position="289"/>
        <end position="305"/>
    </location>
</feature>
<gene>
    <name evidence="10" type="ORF">QJS35_22150</name>
</gene>
<feature type="domain" description="Glycosyltransferase RgtA/B/C/D-like" evidence="9">
    <location>
        <begin position="90"/>
        <end position="231"/>
    </location>
</feature>
<evidence type="ECO:0000256" key="3">
    <source>
        <dbReference type="ARBA" id="ARBA00022676"/>
    </source>
</evidence>
<evidence type="ECO:0000256" key="8">
    <source>
        <dbReference type="SAM" id="Phobius"/>
    </source>
</evidence>
<evidence type="ECO:0000313" key="11">
    <source>
        <dbReference type="Proteomes" id="UP001493487"/>
    </source>
</evidence>
<dbReference type="InterPro" id="IPR038731">
    <property type="entry name" value="RgtA/B/C-like"/>
</dbReference>
<keyword evidence="11" id="KW-1185">Reference proteome</keyword>
<feature type="transmembrane region" description="Helical" evidence="8">
    <location>
        <begin position="369"/>
        <end position="389"/>
    </location>
</feature>
<dbReference type="PANTHER" id="PTHR33908">
    <property type="entry name" value="MANNOSYLTRANSFERASE YKCB-RELATED"/>
    <property type="match status" value="1"/>
</dbReference>
<keyword evidence="7 8" id="KW-0472">Membrane</keyword>
<feature type="transmembrane region" description="Helical" evidence="8">
    <location>
        <begin position="312"/>
        <end position="332"/>
    </location>
</feature>
<evidence type="ECO:0000256" key="7">
    <source>
        <dbReference type="ARBA" id="ARBA00023136"/>
    </source>
</evidence>
<evidence type="ECO:0000256" key="6">
    <source>
        <dbReference type="ARBA" id="ARBA00022989"/>
    </source>
</evidence>
<evidence type="ECO:0000256" key="1">
    <source>
        <dbReference type="ARBA" id="ARBA00004651"/>
    </source>
</evidence>
<comment type="caution">
    <text evidence="10">The sequence shown here is derived from an EMBL/GenBank/DDBJ whole genome shotgun (WGS) entry which is preliminary data.</text>
</comment>
<keyword evidence="6 8" id="KW-1133">Transmembrane helix</keyword>
<feature type="transmembrane region" description="Helical" evidence="8">
    <location>
        <begin position="119"/>
        <end position="138"/>
    </location>
</feature>
<feature type="transmembrane region" description="Helical" evidence="8">
    <location>
        <begin position="224"/>
        <end position="244"/>
    </location>
</feature>
<feature type="transmembrane region" description="Helical" evidence="8">
    <location>
        <begin position="12"/>
        <end position="34"/>
    </location>
</feature>
<evidence type="ECO:0000259" key="9">
    <source>
        <dbReference type="Pfam" id="PF13231"/>
    </source>
</evidence>
<dbReference type="RefSeq" id="WP_232187465.1">
    <property type="nucleotide sequence ID" value="NZ_JAIOAP010000012.1"/>
</dbReference>
<name>A0ABV1KYH8_9BACL</name>
<organism evidence="10 11">
    <name type="scientific">Cohnella silvisoli</name>
    <dbReference type="NCBI Taxonomy" id="2873699"/>
    <lineage>
        <taxon>Bacteria</taxon>
        <taxon>Bacillati</taxon>
        <taxon>Bacillota</taxon>
        <taxon>Bacilli</taxon>
        <taxon>Bacillales</taxon>
        <taxon>Paenibacillaceae</taxon>
        <taxon>Cohnella</taxon>
    </lineage>
</organism>
<evidence type="ECO:0000256" key="4">
    <source>
        <dbReference type="ARBA" id="ARBA00022679"/>
    </source>
</evidence>
<accession>A0ABV1KYH8</accession>
<dbReference type="EC" id="2.4.-.-" evidence="10"/>
<evidence type="ECO:0000313" key="10">
    <source>
        <dbReference type="EMBL" id="MEQ4485095.1"/>
    </source>
</evidence>
<dbReference type="PANTHER" id="PTHR33908:SF11">
    <property type="entry name" value="MEMBRANE PROTEIN"/>
    <property type="match status" value="1"/>
</dbReference>
<proteinExistence type="predicted"/>
<feature type="transmembrane region" description="Helical" evidence="8">
    <location>
        <begin position="84"/>
        <end position="107"/>
    </location>
</feature>
<keyword evidence="4 10" id="KW-0808">Transferase</keyword>
<protein>
    <submittedName>
        <fullName evidence="10">Glycosyltransferase family 39 protein</fullName>
        <ecNumber evidence="10">2.4.-.-</ecNumber>
    </submittedName>
</protein>
<reference evidence="10 11" key="1">
    <citation type="journal article" date="2023" name="Genome Announc.">
        <title>Pan-Genome Analyses of the Genus Cohnella and Proposal of the Novel Species Cohnella silvisoli sp. nov., Isolated from Forest Soil.</title>
        <authorList>
            <person name="Wang C."/>
            <person name="Mao L."/>
            <person name="Bao G."/>
            <person name="Zhu H."/>
        </authorList>
    </citation>
    <scope>NUCLEOTIDE SEQUENCE [LARGE SCALE GENOMIC DNA]</scope>
    <source>
        <strain evidence="10 11">NL03-T5-1</strain>
    </source>
</reference>
<comment type="subcellular location">
    <subcellularLocation>
        <location evidence="1">Cell membrane</location>
        <topology evidence="1">Multi-pass membrane protein</topology>
    </subcellularLocation>
</comment>
<keyword evidence="2" id="KW-1003">Cell membrane</keyword>
<feature type="transmembrane region" description="Helical" evidence="8">
    <location>
        <begin position="187"/>
        <end position="204"/>
    </location>
</feature>